<feature type="domain" description="CUB" evidence="3">
    <location>
        <begin position="84"/>
        <end position="219"/>
    </location>
</feature>
<organism evidence="4 5">
    <name type="scientific">Candidula unifasciata</name>
    <dbReference type="NCBI Taxonomy" id="100452"/>
    <lineage>
        <taxon>Eukaryota</taxon>
        <taxon>Metazoa</taxon>
        <taxon>Spiralia</taxon>
        <taxon>Lophotrochozoa</taxon>
        <taxon>Mollusca</taxon>
        <taxon>Gastropoda</taxon>
        <taxon>Heterobranchia</taxon>
        <taxon>Euthyneura</taxon>
        <taxon>Panpulmonata</taxon>
        <taxon>Eupulmonata</taxon>
        <taxon>Stylommatophora</taxon>
        <taxon>Helicina</taxon>
        <taxon>Helicoidea</taxon>
        <taxon>Geomitridae</taxon>
        <taxon>Candidula</taxon>
    </lineage>
</organism>
<feature type="non-terminal residue" evidence="4">
    <location>
        <position position="1"/>
    </location>
</feature>
<dbReference type="EMBL" id="CAJHNH020003546">
    <property type="protein sequence ID" value="CAG5129528.1"/>
    <property type="molecule type" value="Genomic_DNA"/>
</dbReference>
<dbReference type="OrthoDB" id="6022136at2759"/>
<dbReference type="InterPro" id="IPR035914">
    <property type="entry name" value="Sperma_CUB_dom_sf"/>
</dbReference>
<dbReference type="InterPro" id="IPR053207">
    <property type="entry name" value="Non-NMDA_GluR_Accessory"/>
</dbReference>
<comment type="caution">
    <text evidence="2">Lacks conserved residue(s) required for the propagation of feature annotation.</text>
</comment>
<feature type="domain" description="CUB" evidence="3">
    <location>
        <begin position="1"/>
        <end position="69"/>
    </location>
</feature>
<dbReference type="InterPro" id="IPR000859">
    <property type="entry name" value="CUB_dom"/>
</dbReference>
<dbReference type="GO" id="GO:0005886">
    <property type="term" value="C:plasma membrane"/>
    <property type="evidence" value="ECO:0007669"/>
    <property type="project" value="TreeGrafter"/>
</dbReference>
<dbReference type="Proteomes" id="UP000678393">
    <property type="component" value="Unassembled WGS sequence"/>
</dbReference>
<evidence type="ECO:0000256" key="2">
    <source>
        <dbReference type="PROSITE-ProRule" id="PRU00059"/>
    </source>
</evidence>
<dbReference type="SMART" id="SM00042">
    <property type="entry name" value="CUB"/>
    <property type="match status" value="1"/>
</dbReference>
<reference evidence="4" key="1">
    <citation type="submission" date="2021-04" db="EMBL/GenBank/DDBJ databases">
        <authorList>
            <consortium name="Molecular Ecology Group"/>
        </authorList>
    </citation>
    <scope>NUCLEOTIDE SEQUENCE</scope>
</reference>
<dbReference type="Gene3D" id="2.60.120.290">
    <property type="entry name" value="Spermadhesin, CUB domain"/>
    <property type="match status" value="3"/>
</dbReference>
<evidence type="ECO:0000313" key="5">
    <source>
        <dbReference type="Proteomes" id="UP000678393"/>
    </source>
</evidence>
<accession>A0A8S3ZNW8</accession>
<evidence type="ECO:0000259" key="3">
    <source>
        <dbReference type="PROSITE" id="PS01180"/>
    </source>
</evidence>
<feature type="domain" description="CUB" evidence="3">
    <location>
        <begin position="242"/>
        <end position="364"/>
    </location>
</feature>
<dbReference type="FunFam" id="2.60.120.290:FF:000005">
    <property type="entry name" value="Procollagen C-endopeptidase enhancer 1"/>
    <property type="match status" value="1"/>
</dbReference>
<evidence type="ECO:0000256" key="1">
    <source>
        <dbReference type="ARBA" id="ARBA00023157"/>
    </source>
</evidence>
<name>A0A8S3ZNW8_9EUPU</name>
<dbReference type="PANTHER" id="PTHR47537:SF6">
    <property type="entry name" value="CUB DOMAIN-CONTAINING PROTEIN"/>
    <property type="match status" value="1"/>
</dbReference>
<dbReference type="AlphaFoldDB" id="A0A8S3ZNW8"/>
<comment type="caution">
    <text evidence="4">The sequence shown here is derived from an EMBL/GenBank/DDBJ whole genome shotgun (WGS) entry which is preliminary data.</text>
</comment>
<gene>
    <name evidence="4" type="ORF">CUNI_LOCUS15086</name>
</gene>
<keyword evidence="1" id="KW-1015">Disulfide bond</keyword>
<dbReference type="PROSITE" id="PS01180">
    <property type="entry name" value="CUB"/>
    <property type="match status" value="3"/>
</dbReference>
<evidence type="ECO:0000313" key="4">
    <source>
        <dbReference type="EMBL" id="CAG5129528.1"/>
    </source>
</evidence>
<sequence length="364" mass="41026">CANDFVNIYSQLKHESDDLLDAEMSGPFCGDTKEDLPKLVVSTRNVLVIWFYSNEEKTSGGFHGTWEFIDAVHYEMGTVAPHTCGYTIRSENKRQGYIMSPTYPGVYPDNLFCSYKLQGKPGQRLKLTFQDFSLFYGGEYCPFDYLRIYDGYTNTAATPVIGTFCGSFNQSTVIFSKGEALWLDFVTGEGRLNFTAPPLGASADFRFARRGFNISYVFSEDFVKLDEHFIKDGAEHVPGTQCDLRIMSGKETNGTFVSPGFPGNFREGLICRYYMDGLMDEQNLEKVKVSFYDFNIPGNMPYCLLGYLGENEDGRLSEGAVKNKYCGSYNPPVITSMGPTNGDHTQHNRGHPRGQVLRQICIYY</sequence>
<dbReference type="CDD" id="cd00041">
    <property type="entry name" value="CUB"/>
    <property type="match status" value="2"/>
</dbReference>
<dbReference type="PANTHER" id="PTHR47537">
    <property type="entry name" value="CUBILIN"/>
    <property type="match status" value="1"/>
</dbReference>
<proteinExistence type="predicted"/>
<dbReference type="Pfam" id="PF00431">
    <property type="entry name" value="CUB"/>
    <property type="match status" value="2"/>
</dbReference>
<feature type="non-terminal residue" evidence="4">
    <location>
        <position position="364"/>
    </location>
</feature>
<keyword evidence="5" id="KW-1185">Reference proteome</keyword>
<dbReference type="SUPFAM" id="SSF49854">
    <property type="entry name" value="Spermadhesin, CUB domain"/>
    <property type="match status" value="3"/>
</dbReference>
<protein>
    <recommendedName>
        <fullName evidence="3">CUB domain-containing protein</fullName>
    </recommendedName>
</protein>